<dbReference type="Pfam" id="PF01177">
    <property type="entry name" value="Asp_Glu_race"/>
    <property type="match status" value="1"/>
</dbReference>
<accession>A0A7X5HY33</accession>
<gene>
    <name evidence="2" type="ORF">GXN74_13460</name>
</gene>
<keyword evidence="3" id="KW-1185">Reference proteome</keyword>
<dbReference type="AlphaFoldDB" id="A0A7X5HY33"/>
<dbReference type="RefSeq" id="WP_162371464.1">
    <property type="nucleotide sequence ID" value="NZ_JAAEEH010000057.1"/>
</dbReference>
<dbReference type="Proteomes" id="UP000461585">
    <property type="component" value="Unassembled WGS sequence"/>
</dbReference>
<evidence type="ECO:0000313" key="2">
    <source>
        <dbReference type="EMBL" id="NDL68745.1"/>
    </source>
</evidence>
<comment type="similarity">
    <text evidence="1">Belongs to the HyuE racemase family.</text>
</comment>
<proteinExistence type="inferred from homology"/>
<dbReference type="Gene3D" id="3.40.50.12500">
    <property type="match status" value="1"/>
</dbReference>
<name>A0A7X5HY33_9FIRM</name>
<dbReference type="InterPro" id="IPR015942">
    <property type="entry name" value="Asp/Glu/hydantoin_racemase"/>
</dbReference>
<reference evidence="2 3" key="1">
    <citation type="submission" date="2020-01" db="EMBL/GenBank/DDBJ databases">
        <title>Anaeroalcalibacter tamaniensis gen. nov., sp. nov., moderately halophilic strictly anaerobic fermenter bacterium from mud volcano of Taman peninsula.</title>
        <authorList>
            <person name="Frolova A."/>
            <person name="Merkel A.Y."/>
            <person name="Slobodkin A.I."/>
        </authorList>
    </citation>
    <scope>NUCLEOTIDE SEQUENCE [LARGE SCALE GENOMIC DNA]</scope>
    <source>
        <strain evidence="2 3">F-3ap</strain>
    </source>
</reference>
<comment type="caution">
    <text evidence="2">The sequence shown here is derived from an EMBL/GenBank/DDBJ whole genome shotgun (WGS) entry which is preliminary data.</text>
</comment>
<evidence type="ECO:0000313" key="3">
    <source>
        <dbReference type="Proteomes" id="UP000461585"/>
    </source>
</evidence>
<dbReference type="EMBL" id="JAAEEH010000057">
    <property type="protein sequence ID" value="NDL68745.1"/>
    <property type="molecule type" value="Genomic_DNA"/>
</dbReference>
<sequence>MEIVLLHTVRSVMENFEKMLKDRIPDIEVHNVLDEYIVKSVTRHGGYAEEDVQRLAALLKLAEGTGADRIIATCSTLSMQIDALRERIGKPVMKIDEPMLVKAVELGGRITVMATAQSTLGPTMEQLGRIARHLGKKVEVGTVHVENALDRLRENDKDGHDRLVLEAFEKLDDPDVVVLAQASMAHMKEILEGMGDRPVLASPQMLIEHLADLMEGEKNDASGTE</sequence>
<dbReference type="InterPro" id="IPR053714">
    <property type="entry name" value="Iso_Racemase_Enz_sf"/>
</dbReference>
<protein>
    <submittedName>
        <fullName evidence="2">Asp/Glu racemase</fullName>
    </submittedName>
</protein>
<organism evidence="2 3">
    <name type="scientific">Anaerotalea alkaliphila</name>
    <dbReference type="NCBI Taxonomy" id="2662126"/>
    <lineage>
        <taxon>Bacteria</taxon>
        <taxon>Bacillati</taxon>
        <taxon>Bacillota</taxon>
        <taxon>Clostridia</taxon>
        <taxon>Eubacteriales</taxon>
        <taxon>Anaerotalea</taxon>
    </lineage>
</organism>
<dbReference type="GO" id="GO:0047661">
    <property type="term" value="F:amino-acid racemase activity"/>
    <property type="evidence" value="ECO:0007669"/>
    <property type="project" value="InterPro"/>
</dbReference>
<evidence type="ECO:0000256" key="1">
    <source>
        <dbReference type="ARBA" id="ARBA00038414"/>
    </source>
</evidence>